<dbReference type="PANTHER" id="PTHR43163:SF6">
    <property type="entry name" value="DIPEPTIDE TRANSPORT SYSTEM PERMEASE PROTEIN DPPB-RELATED"/>
    <property type="match status" value="1"/>
</dbReference>
<feature type="transmembrane region" description="Helical" evidence="7">
    <location>
        <begin position="182"/>
        <end position="201"/>
    </location>
</feature>
<feature type="transmembrane region" description="Helical" evidence="7">
    <location>
        <begin position="134"/>
        <end position="162"/>
    </location>
</feature>
<dbReference type="InterPro" id="IPR045621">
    <property type="entry name" value="BPD_transp_1_N"/>
</dbReference>
<dbReference type="RefSeq" id="WP_163948189.1">
    <property type="nucleotide sequence ID" value="NZ_JAAIKC010000005.1"/>
</dbReference>
<dbReference type="EMBL" id="JAAIKC010000005">
    <property type="protein sequence ID" value="NEW07360.1"/>
    <property type="molecule type" value="Genomic_DNA"/>
</dbReference>
<dbReference type="InterPro" id="IPR000515">
    <property type="entry name" value="MetI-like"/>
</dbReference>
<gene>
    <name evidence="9" type="ORF">GK047_15255</name>
</gene>
<accession>A0A6G3ZZ36</accession>
<evidence type="ECO:0000259" key="8">
    <source>
        <dbReference type="PROSITE" id="PS50928"/>
    </source>
</evidence>
<dbReference type="GO" id="GO:0005886">
    <property type="term" value="C:plasma membrane"/>
    <property type="evidence" value="ECO:0007669"/>
    <property type="project" value="UniProtKB-SubCell"/>
</dbReference>
<keyword evidence="6 7" id="KW-0472">Membrane</keyword>
<keyword evidence="2 7" id="KW-0813">Transport</keyword>
<dbReference type="InterPro" id="IPR035906">
    <property type="entry name" value="MetI-like_sf"/>
</dbReference>
<dbReference type="PANTHER" id="PTHR43163">
    <property type="entry name" value="DIPEPTIDE TRANSPORT SYSTEM PERMEASE PROTEIN DPPB-RELATED"/>
    <property type="match status" value="1"/>
</dbReference>
<dbReference type="AlphaFoldDB" id="A0A6G3ZZ36"/>
<feature type="transmembrane region" description="Helical" evidence="7">
    <location>
        <begin position="12"/>
        <end position="30"/>
    </location>
</feature>
<dbReference type="PROSITE" id="PS50928">
    <property type="entry name" value="ABC_TM1"/>
    <property type="match status" value="1"/>
</dbReference>
<sequence>MSKYLLRRVLQLFPLLLFISIVSFALIRLSPGDPVLSFVTPNMSPDDIARIRQSMGLDQPIYLQYLYWLKNMLTGNFGYSLNNHRPVLTLIVERLPATIGLMSSAFVLSLLIAILFGLISALNKNKLIDHVLSLMSYIGISLPGLWFAMILIYVFTVQLHWLPSMGMRTIGVNSAWDIIKHWMMPCLVLSITHISVFMRYIRSSTISQLEEDYVQIQYAYGSTRRVVLFRHVLKNVMLPVITIFGLSFSEIITGAFIVESMFSWPGMGSLGINAVFSLDYPLIMGITMIASFMLLLGNLLADLLYSVVDPRIKVKR</sequence>
<feature type="transmembrane region" description="Helical" evidence="7">
    <location>
        <begin position="282"/>
        <end position="308"/>
    </location>
</feature>
<name>A0A6G3ZZ36_9BACL</name>
<proteinExistence type="inferred from homology"/>
<evidence type="ECO:0000256" key="5">
    <source>
        <dbReference type="ARBA" id="ARBA00022989"/>
    </source>
</evidence>
<evidence type="ECO:0000256" key="4">
    <source>
        <dbReference type="ARBA" id="ARBA00022692"/>
    </source>
</evidence>
<evidence type="ECO:0000313" key="9">
    <source>
        <dbReference type="EMBL" id="NEW07360.1"/>
    </source>
</evidence>
<dbReference type="CDD" id="cd06261">
    <property type="entry name" value="TM_PBP2"/>
    <property type="match status" value="1"/>
</dbReference>
<dbReference type="GO" id="GO:0055085">
    <property type="term" value="P:transmembrane transport"/>
    <property type="evidence" value="ECO:0007669"/>
    <property type="project" value="InterPro"/>
</dbReference>
<dbReference type="Pfam" id="PF19300">
    <property type="entry name" value="BPD_transp_1_N"/>
    <property type="match status" value="1"/>
</dbReference>
<keyword evidence="4 7" id="KW-0812">Transmembrane</keyword>
<comment type="similarity">
    <text evidence="7">Belongs to the binding-protein-dependent transport system permease family.</text>
</comment>
<keyword evidence="3" id="KW-1003">Cell membrane</keyword>
<dbReference type="SUPFAM" id="SSF161098">
    <property type="entry name" value="MetI-like"/>
    <property type="match status" value="1"/>
</dbReference>
<evidence type="ECO:0000256" key="6">
    <source>
        <dbReference type="ARBA" id="ARBA00023136"/>
    </source>
</evidence>
<reference evidence="9" key="1">
    <citation type="submission" date="2020-02" db="EMBL/GenBank/DDBJ databases">
        <authorList>
            <person name="Shen X.-R."/>
            <person name="Zhang Y.-X."/>
        </authorList>
    </citation>
    <scope>NUCLEOTIDE SEQUENCE</scope>
    <source>
        <strain evidence="9">SYP-B3998</strain>
    </source>
</reference>
<feature type="transmembrane region" description="Helical" evidence="7">
    <location>
        <begin position="236"/>
        <end position="262"/>
    </location>
</feature>
<dbReference type="Gene3D" id="1.10.3720.10">
    <property type="entry name" value="MetI-like"/>
    <property type="match status" value="1"/>
</dbReference>
<evidence type="ECO:0000256" key="7">
    <source>
        <dbReference type="RuleBase" id="RU363032"/>
    </source>
</evidence>
<protein>
    <submittedName>
        <fullName evidence="9">ABC transporter permease</fullName>
    </submittedName>
</protein>
<feature type="domain" description="ABC transmembrane type-1" evidence="8">
    <location>
        <begin position="95"/>
        <end position="305"/>
    </location>
</feature>
<comment type="subcellular location">
    <subcellularLocation>
        <location evidence="1 7">Cell membrane</location>
        <topology evidence="1 7">Multi-pass membrane protein</topology>
    </subcellularLocation>
</comment>
<dbReference type="Pfam" id="PF00528">
    <property type="entry name" value="BPD_transp_1"/>
    <property type="match status" value="1"/>
</dbReference>
<keyword evidence="5 7" id="KW-1133">Transmembrane helix</keyword>
<organism evidence="9">
    <name type="scientific">Paenibacillus sp. SYP-B3998</name>
    <dbReference type="NCBI Taxonomy" id="2678564"/>
    <lineage>
        <taxon>Bacteria</taxon>
        <taxon>Bacillati</taxon>
        <taxon>Bacillota</taxon>
        <taxon>Bacilli</taxon>
        <taxon>Bacillales</taxon>
        <taxon>Paenibacillaceae</taxon>
        <taxon>Paenibacillus</taxon>
    </lineage>
</organism>
<evidence type="ECO:0000256" key="3">
    <source>
        <dbReference type="ARBA" id="ARBA00022475"/>
    </source>
</evidence>
<feature type="transmembrane region" description="Helical" evidence="7">
    <location>
        <begin position="99"/>
        <end position="122"/>
    </location>
</feature>
<evidence type="ECO:0000256" key="2">
    <source>
        <dbReference type="ARBA" id="ARBA00022448"/>
    </source>
</evidence>
<comment type="caution">
    <text evidence="9">The sequence shown here is derived from an EMBL/GenBank/DDBJ whole genome shotgun (WGS) entry which is preliminary data.</text>
</comment>
<evidence type="ECO:0000256" key="1">
    <source>
        <dbReference type="ARBA" id="ARBA00004651"/>
    </source>
</evidence>